<feature type="signal peptide" evidence="1">
    <location>
        <begin position="1"/>
        <end position="30"/>
    </location>
</feature>
<organism evidence="2">
    <name type="scientific">Octopus bimaculoides</name>
    <name type="common">California two-spotted octopus</name>
    <dbReference type="NCBI Taxonomy" id="37653"/>
    <lineage>
        <taxon>Eukaryota</taxon>
        <taxon>Metazoa</taxon>
        <taxon>Spiralia</taxon>
        <taxon>Lophotrochozoa</taxon>
        <taxon>Mollusca</taxon>
        <taxon>Cephalopoda</taxon>
        <taxon>Coleoidea</taxon>
        <taxon>Octopodiformes</taxon>
        <taxon>Octopoda</taxon>
        <taxon>Incirrata</taxon>
        <taxon>Octopodidae</taxon>
        <taxon>Octopus</taxon>
    </lineage>
</organism>
<dbReference type="EMBL" id="KQ418316">
    <property type="protein sequence ID" value="KOF87813.1"/>
    <property type="molecule type" value="Genomic_DNA"/>
</dbReference>
<feature type="chain" id="PRO_5005583709" description="Phorbol-ester/DAG-type domain-containing protein" evidence="1">
    <location>
        <begin position="31"/>
        <end position="95"/>
    </location>
</feature>
<reference evidence="2" key="1">
    <citation type="submission" date="2015-07" db="EMBL/GenBank/DDBJ databases">
        <title>MeaNS - Measles Nucleotide Surveillance Program.</title>
        <authorList>
            <person name="Tran T."/>
            <person name="Druce J."/>
        </authorList>
    </citation>
    <scope>NUCLEOTIDE SEQUENCE</scope>
    <source>
        <strain evidence="2">UCB-OBI-ISO-001</strain>
        <tissue evidence="2">Gonad</tissue>
    </source>
</reference>
<evidence type="ECO:0000256" key="1">
    <source>
        <dbReference type="SAM" id="SignalP"/>
    </source>
</evidence>
<name>A0A0L8HEY8_OCTBM</name>
<proteinExistence type="predicted"/>
<protein>
    <recommendedName>
        <fullName evidence="3">Phorbol-ester/DAG-type domain-containing protein</fullName>
    </recommendedName>
</protein>
<dbReference type="AlphaFoldDB" id="A0A0L8HEY8"/>
<accession>A0A0L8HEY8</accession>
<evidence type="ECO:0000313" key="2">
    <source>
        <dbReference type="EMBL" id="KOF87813.1"/>
    </source>
</evidence>
<sequence length="95" mass="10570">MCNIHKMRITTAVTLALLLVVIHPIKLSLAAQTPCKPCKINDELILQKAWVCGECGSLYKDTAIEYCCVCDQGFYDKCLIATGIDKDRDTNLNPH</sequence>
<gene>
    <name evidence="2" type="ORF">OCBIM_22016068mg</name>
</gene>
<keyword evidence="1" id="KW-0732">Signal</keyword>
<evidence type="ECO:0008006" key="3">
    <source>
        <dbReference type="Google" id="ProtNLM"/>
    </source>
</evidence>